<evidence type="ECO:0000256" key="1">
    <source>
        <dbReference type="SAM" id="MobiDB-lite"/>
    </source>
</evidence>
<proteinExistence type="predicted"/>
<sequence length="76" mass="8649">MLSSTAEDREIELRISVSAQNEVSSRISIADADPAGQDLPRHRRSTVTNDSDTVSFTPEDIRPRRRKRDPTRKDEL</sequence>
<dbReference type="EMBL" id="OE003803">
    <property type="protein sequence ID" value="CAD7460548.1"/>
    <property type="molecule type" value="Genomic_DNA"/>
</dbReference>
<organism evidence="2">
    <name type="scientific">Timema tahoe</name>
    <dbReference type="NCBI Taxonomy" id="61484"/>
    <lineage>
        <taxon>Eukaryota</taxon>
        <taxon>Metazoa</taxon>
        <taxon>Ecdysozoa</taxon>
        <taxon>Arthropoda</taxon>
        <taxon>Hexapoda</taxon>
        <taxon>Insecta</taxon>
        <taxon>Pterygota</taxon>
        <taxon>Neoptera</taxon>
        <taxon>Polyneoptera</taxon>
        <taxon>Phasmatodea</taxon>
        <taxon>Timematodea</taxon>
        <taxon>Timematoidea</taxon>
        <taxon>Timematidae</taxon>
        <taxon>Timema</taxon>
    </lineage>
</organism>
<dbReference type="AlphaFoldDB" id="A0A7R9NY97"/>
<name>A0A7R9NY97_9NEOP</name>
<evidence type="ECO:0000313" key="2">
    <source>
        <dbReference type="EMBL" id="CAD7460548.1"/>
    </source>
</evidence>
<feature type="compositionally biased region" description="Polar residues" evidence="1">
    <location>
        <begin position="46"/>
        <end position="56"/>
    </location>
</feature>
<reference evidence="2" key="1">
    <citation type="submission" date="2020-11" db="EMBL/GenBank/DDBJ databases">
        <authorList>
            <person name="Tran Van P."/>
        </authorList>
    </citation>
    <scope>NUCLEOTIDE SEQUENCE</scope>
</reference>
<protein>
    <submittedName>
        <fullName evidence="2">Uncharacterized protein</fullName>
    </submittedName>
</protein>
<feature type="region of interest" description="Disordered" evidence="1">
    <location>
        <begin position="27"/>
        <end position="76"/>
    </location>
</feature>
<gene>
    <name evidence="2" type="ORF">TTEB3V08_LOCUS8476</name>
</gene>
<accession>A0A7R9NY97</accession>